<dbReference type="GO" id="GO:0003677">
    <property type="term" value="F:DNA binding"/>
    <property type="evidence" value="ECO:0007669"/>
    <property type="project" value="UniProtKB-KW"/>
</dbReference>
<evidence type="ECO:0000256" key="5">
    <source>
        <dbReference type="SAM" id="MobiDB-lite"/>
    </source>
</evidence>
<keyword evidence="3" id="KW-0238">DNA-binding</keyword>
<dbReference type="Pfam" id="PF08523">
    <property type="entry name" value="MBF1"/>
    <property type="match status" value="1"/>
</dbReference>
<keyword evidence="8" id="KW-1185">Reference proteome</keyword>
<dbReference type="Gene3D" id="1.10.260.40">
    <property type="entry name" value="lambda repressor-like DNA-binding domains"/>
    <property type="match status" value="1"/>
</dbReference>
<accession>A0A2V0NRJ0</accession>
<dbReference type="STRING" id="307507.A0A2V0NRJ0"/>
<dbReference type="Proteomes" id="UP000247498">
    <property type="component" value="Unassembled WGS sequence"/>
</dbReference>
<evidence type="ECO:0000256" key="4">
    <source>
        <dbReference type="ARBA" id="ARBA00023163"/>
    </source>
</evidence>
<dbReference type="InterPro" id="IPR001387">
    <property type="entry name" value="Cro/C1-type_HTH"/>
</dbReference>
<dbReference type="OrthoDB" id="10253401at2759"/>
<dbReference type="AlphaFoldDB" id="A0A2V0NRJ0"/>
<feature type="region of interest" description="Disordered" evidence="5">
    <location>
        <begin position="1"/>
        <end position="56"/>
    </location>
</feature>
<keyword evidence="4" id="KW-0804">Transcription</keyword>
<dbReference type="PANTHER" id="PTHR10245">
    <property type="entry name" value="ENDOTHELIAL DIFFERENTIATION-RELATED FACTOR 1 MULTIPROTEIN BRIDGING FACTOR 1"/>
    <property type="match status" value="1"/>
</dbReference>
<dbReference type="InParanoid" id="A0A2V0NRJ0"/>
<dbReference type="EMBL" id="BDRX01000016">
    <property type="protein sequence ID" value="GBF90288.1"/>
    <property type="molecule type" value="Genomic_DNA"/>
</dbReference>
<dbReference type="FunCoup" id="A0A2V0NRJ0">
    <property type="interactions" value="1884"/>
</dbReference>
<comment type="caution">
    <text evidence="7">The sequence shown here is derived from an EMBL/GenBank/DDBJ whole genome shotgun (WGS) entry which is preliminary data.</text>
</comment>
<proteinExistence type="inferred from homology"/>
<comment type="similarity">
    <text evidence="1">Belongs to the MBF1 family.</text>
</comment>
<dbReference type="GO" id="GO:0005634">
    <property type="term" value="C:nucleus"/>
    <property type="evidence" value="ECO:0007669"/>
    <property type="project" value="TreeGrafter"/>
</dbReference>
<dbReference type="SUPFAM" id="SSF47413">
    <property type="entry name" value="lambda repressor-like DNA-binding domains"/>
    <property type="match status" value="1"/>
</dbReference>
<gene>
    <name evidence="7" type="ORF">Rsub_02394</name>
</gene>
<feature type="domain" description="HTH cro/C1-type" evidence="6">
    <location>
        <begin position="79"/>
        <end position="130"/>
    </location>
</feature>
<keyword evidence="2" id="KW-0805">Transcription regulation</keyword>
<dbReference type="PROSITE" id="PS50943">
    <property type="entry name" value="HTH_CROC1"/>
    <property type="match status" value="1"/>
</dbReference>
<dbReference type="InterPro" id="IPR010982">
    <property type="entry name" value="Lambda_DNA-bd_dom_sf"/>
</dbReference>
<dbReference type="Pfam" id="PF01381">
    <property type="entry name" value="HTH_3"/>
    <property type="match status" value="1"/>
</dbReference>
<feature type="compositionally biased region" description="Polar residues" evidence="5">
    <location>
        <begin position="44"/>
        <end position="53"/>
    </location>
</feature>
<evidence type="ECO:0000259" key="6">
    <source>
        <dbReference type="PROSITE" id="PS50943"/>
    </source>
</evidence>
<evidence type="ECO:0000256" key="3">
    <source>
        <dbReference type="ARBA" id="ARBA00023125"/>
    </source>
</evidence>
<dbReference type="PANTHER" id="PTHR10245:SF15">
    <property type="entry name" value="ENDOTHELIAL DIFFERENTIATION-RELATED FACTOR 1"/>
    <property type="match status" value="1"/>
</dbReference>
<organism evidence="7 8">
    <name type="scientific">Raphidocelis subcapitata</name>
    <dbReference type="NCBI Taxonomy" id="307507"/>
    <lineage>
        <taxon>Eukaryota</taxon>
        <taxon>Viridiplantae</taxon>
        <taxon>Chlorophyta</taxon>
        <taxon>core chlorophytes</taxon>
        <taxon>Chlorophyceae</taxon>
        <taxon>CS clade</taxon>
        <taxon>Sphaeropleales</taxon>
        <taxon>Selenastraceae</taxon>
        <taxon>Raphidocelis</taxon>
    </lineage>
</organism>
<feature type="compositionally biased region" description="Basic and acidic residues" evidence="5">
    <location>
        <begin position="34"/>
        <end position="43"/>
    </location>
</feature>
<evidence type="ECO:0000313" key="7">
    <source>
        <dbReference type="EMBL" id="GBF90288.1"/>
    </source>
</evidence>
<name>A0A2V0NRJ0_9CHLO</name>
<dbReference type="FunFam" id="1.10.260.40:FF:000018">
    <property type="entry name" value="Multiprotein bridging factor 1"/>
    <property type="match status" value="1"/>
</dbReference>
<evidence type="ECO:0000256" key="2">
    <source>
        <dbReference type="ARBA" id="ARBA00023015"/>
    </source>
</evidence>
<reference evidence="7 8" key="1">
    <citation type="journal article" date="2018" name="Sci. Rep.">
        <title>Raphidocelis subcapitata (=Pseudokirchneriella subcapitata) provides an insight into genome evolution and environmental adaptations in the Sphaeropleales.</title>
        <authorList>
            <person name="Suzuki S."/>
            <person name="Yamaguchi H."/>
            <person name="Nakajima N."/>
            <person name="Kawachi M."/>
        </authorList>
    </citation>
    <scope>NUCLEOTIDE SEQUENCE [LARGE SCALE GENOMIC DNA]</scope>
    <source>
        <strain evidence="7 8">NIES-35</strain>
    </source>
</reference>
<dbReference type="CDD" id="cd00093">
    <property type="entry name" value="HTH_XRE"/>
    <property type="match status" value="1"/>
</dbReference>
<dbReference type="GO" id="GO:0003713">
    <property type="term" value="F:transcription coactivator activity"/>
    <property type="evidence" value="ECO:0007669"/>
    <property type="project" value="UniProtKB-ARBA"/>
</dbReference>
<protein>
    <recommendedName>
        <fullName evidence="6">HTH cro/C1-type domain-containing protein</fullName>
    </recommendedName>
</protein>
<dbReference type="InterPro" id="IPR013729">
    <property type="entry name" value="MBF1_N"/>
</dbReference>
<evidence type="ECO:0000256" key="1">
    <source>
        <dbReference type="ARBA" id="ARBA00009802"/>
    </source>
</evidence>
<sequence>MNLNGQDWSEVVLRKKPQSSAARKDEAAVNAARRAGEAVETTRKQSGVTTTSGKAAHKIDAETEDFHHERVSTELKKQIIQARTAKKLTQSQLGQLINEKPQIIQDYESGKAIPNPQVLSKLSRVLGVVLKKNPGK</sequence>
<dbReference type="SMART" id="SM00530">
    <property type="entry name" value="HTH_XRE"/>
    <property type="match status" value="1"/>
</dbReference>
<evidence type="ECO:0000313" key="8">
    <source>
        <dbReference type="Proteomes" id="UP000247498"/>
    </source>
</evidence>